<dbReference type="InterPro" id="IPR000719">
    <property type="entry name" value="Prot_kinase_dom"/>
</dbReference>
<comment type="catalytic activity">
    <reaction evidence="8">
        <text>L-threonyl-[protein] + ATP = O-phospho-L-threonyl-[protein] + ADP + H(+)</text>
        <dbReference type="Rhea" id="RHEA:46608"/>
        <dbReference type="Rhea" id="RHEA-COMP:11060"/>
        <dbReference type="Rhea" id="RHEA-COMP:11605"/>
        <dbReference type="ChEBI" id="CHEBI:15378"/>
        <dbReference type="ChEBI" id="CHEBI:30013"/>
        <dbReference type="ChEBI" id="CHEBI:30616"/>
        <dbReference type="ChEBI" id="CHEBI:61977"/>
        <dbReference type="ChEBI" id="CHEBI:456216"/>
        <dbReference type="EC" id="2.7.11.1"/>
    </reaction>
</comment>
<dbReference type="STRING" id="645134.A0A0L0HKI9"/>
<dbReference type="FunCoup" id="A0A0L0HKI9">
    <property type="interactions" value="396"/>
</dbReference>
<dbReference type="SMART" id="SM00220">
    <property type="entry name" value="S_TKc"/>
    <property type="match status" value="1"/>
</dbReference>
<accession>A0A0L0HKI9</accession>
<gene>
    <name evidence="13" type="ORF">SPPG_03221</name>
</gene>
<comment type="similarity">
    <text evidence="1">Belongs to the protein kinase superfamily. STE Ser/Thr protein kinase family. STE20 subfamily.</text>
</comment>
<dbReference type="Pfam" id="PF00069">
    <property type="entry name" value="Pkinase"/>
    <property type="match status" value="1"/>
</dbReference>
<feature type="binding site" evidence="10">
    <location>
        <position position="42"/>
    </location>
    <ligand>
        <name>ATP</name>
        <dbReference type="ChEBI" id="CHEBI:30616"/>
    </ligand>
</feature>
<keyword evidence="3" id="KW-0723">Serine/threonine-protein kinase</keyword>
<dbReference type="GO" id="GO:0004674">
    <property type="term" value="F:protein serine/threonine kinase activity"/>
    <property type="evidence" value="ECO:0007669"/>
    <property type="project" value="UniProtKB-KW"/>
</dbReference>
<dbReference type="CDD" id="cd06609">
    <property type="entry name" value="STKc_MST3_like"/>
    <property type="match status" value="1"/>
</dbReference>
<dbReference type="FunFam" id="1.10.510.10:FF:000499">
    <property type="entry name" value="Serine/threonine-protein kinase KIC1"/>
    <property type="match status" value="1"/>
</dbReference>
<evidence type="ECO:0000256" key="1">
    <source>
        <dbReference type="ARBA" id="ARBA00008874"/>
    </source>
</evidence>
<keyword evidence="5 10" id="KW-0547">Nucleotide-binding</keyword>
<dbReference type="PANTHER" id="PTHR48012:SF10">
    <property type="entry name" value="FI20177P1"/>
    <property type="match status" value="1"/>
</dbReference>
<evidence type="ECO:0000256" key="7">
    <source>
        <dbReference type="ARBA" id="ARBA00022840"/>
    </source>
</evidence>
<dbReference type="PRINTS" id="PR00109">
    <property type="entry name" value="TYRKINASE"/>
</dbReference>
<feature type="compositionally biased region" description="Low complexity" evidence="11">
    <location>
        <begin position="371"/>
        <end position="397"/>
    </location>
</feature>
<dbReference type="RefSeq" id="XP_016609454.1">
    <property type="nucleotide sequence ID" value="XM_016751494.1"/>
</dbReference>
<proteinExistence type="inferred from homology"/>
<dbReference type="EMBL" id="KQ257454">
    <property type="protein sequence ID" value="KND01415.1"/>
    <property type="molecule type" value="Genomic_DNA"/>
</dbReference>
<name>A0A0L0HKI9_SPIPD</name>
<dbReference type="InterPro" id="IPR001245">
    <property type="entry name" value="Ser-Thr/Tyr_kinase_cat_dom"/>
</dbReference>
<evidence type="ECO:0000256" key="3">
    <source>
        <dbReference type="ARBA" id="ARBA00022527"/>
    </source>
</evidence>
<dbReference type="InterPro" id="IPR050629">
    <property type="entry name" value="STE20/SPS1-PAK"/>
</dbReference>
<dbReference type="GO" id="GO:0005524">
    <property type="term" value="F:ATP binding"/>
    <property type="evidence" value="ECO:0007669"/>
    <property type="project" value="UniProtKB-UniRule"/>
</dbReference>
<dbReference type="InParanoid" id="A0A0L0HKI9"/>
<dbReference type="GO" id="GO:0005737">
    <property type="term" value="C:cytoplasm"/>
    <property type="evidence" value="ECO:0007669"/>
    <property type="project" value="TreeGrafter"/>
</dbReference>
<comment type="catalytic activity">
    <reaction evidence="9">
        <text>L-seryl-[protein] + ATP = O-phospho-L-seryl-[protein] + ADP + H(+)</text>
        <dbReference type="Rhea" id="RHEA:17989"/>
        <dbReference type="Rhea" id="RHEA-COMP:9863"/>
        <dbReference type="Rhea" id="RHEA-COMP:11604"/>
        <dbReference type="ChEBI" id="CHEBI:15378"/>
        <dbReference type="ChEBI" id="CHEBI:29999"/>
        <dbReference type="ChEBI" id="CHEBI:30616"/>
        <dbReference type="ChEBI" id="CHEBI:83421"/>
        <dbReference type="ChEBI" id="CHEBI:456216"/>
        <dbReference type="EC" id="2.7.11.1"/>
    </reaction>
</comment>
<evidence type="ECO:0000256" key="9">
    <source>
        <dbReference type="ARBA" id="ARBA00048679"/>
    </source>
</evidence>
<keyword evidence="6 13" id="KW-0418">Kinase</keyword>
<evidence type="ECO:0000256" key="4">
    <source>
        <dbReference type="ARBA" id="ARBA00022679"/>
    </source>
</evidence>
<dbReference type="eggNOG" id="KOG0201">
    <property type="taxonomic scope" value="Eukaryota"/>
</dbReference>
<reference evidence="13 14" key="1">
    <citation type="submission" date="2009-08" db="EMBL/GenBank/DDBJ databases">
        <title>The Genome Sequence of Spizellomyces punctatus strain DAOM BR117.</title>
        <authorList>
            <consortium name="The Broad Institute Genome Sequencing Platform"/>
            <person name="Russ C."/>
            <person name="Cuomo C."/>
            <person name="Shea T."/>
            <person name="Young S.K."/>
            <person name="Zeng Q."/>
            <person name="Koehrsen M."/>
            <person name="Haas B."/>
            <person name="Borodovsky M."/>
            <person name="Guigo R."/>
            <person name="Alvarado L."/>
            <person name="Berlin A."/>
            <person name="Bochicchio J."/>
            <person name="Borenstein D."/>
            <person name="Chapman S."/>
            <person name="Chen Z."/>
            <person name="Engels R."/>
            <person name="Freedman E."/>
            <person name="Gellesch M."/>
            <person name="Goldberg J."/>
            <person name="Griggs A."/>
            <person name="Gujja S."/>
            <person name="Heiman D."/>
            <person name="Hepburn T."/>
            <person name="Howarth C."/>
            <person name="Jen D."/>
            <person name="Larson L."/>
            <person name="Lewis B."/>
            <person name="Mehta T."/>
            <person name="Park D."/>
            <person name="Pearson M."/>
            <person name="Roberts A."/>
            <person name="Saif S."/>
            <person name="Shenoy N."/>
            <person name="Sisk P."/>
            <person name="Stolte C."/>
            <person name="Sykes S."/>
            <person name="Thomson T."/>
            <person name="Walk T."/>
            <person name="White J."/>
            <person name="Yandava C."/>
            <person name="Burger G."/>
            <person name="Gray M.W."/>
            <person name="Holland P.W.H."/>
            <person name="King N."/>
            <person name="Lang F.B.F."/>
            <person name="Roger A.J."/>
            <person name="Ruiz-Trillo I."/>
            <person name="Lander E."/>
            <person name="Nusbaum C."/>
        </authorList>
    </citation>
    <scope>NUCLEOTIDE SEQUENCE [LARGE SCALE GENOMIC DNA]</scope>
    <source>
        <strain evidence="13 14">DAOM BR117</strain>
    </source>
</reference>
<feature type="compositionally biased region" description="Polar residues" evidence="11">
    <location>
        <begin position="462"/>
        <end position="500"/>
    </location>
</feature>
<dbReference type="EC" id="2.7.11.1" evidence="2"/>
<dbReference type="OrthoDB" id="248923at2759"/>
<keyword evidence="7 10" id="KW-0067">ATP-binding</keyword>
<dbReference type="PANTHER" id="PTHR48012">
    <property type="entry name" value="STERILE20-LIKE KINASE, ISOFORM B-RELATED"/>
    <property type="match status" value="1"/>
</dbReference>
<dbReference type="PROSITE" id="PS50011">
    <property type="entry name" value="PROTEIN_KINASE_DOM"/>
    <property type="match status" value="1"/>
</dbReference>
<dbReference type="PROSITE" id="PS00107">
    <property type="entry name" value="PROTEIN_KINASE_ATP"/>
    <property type="match status" value="1"/>
</dbReference>
<sequence>MPKKKNTKSDDIYEIHHQIGKGSFGEVYKGVHKASGTPVAIKVIDFEESGDDIDEIRQEISILSELDSQWVTKYYGSYVRGTKLWIAMEYCDAGSCLDLIKTGVLDEGLVAVVSKELLHGLDYLHSRGKIHRDIKAANVLLTDKGEVKLADFGVSAQVTATITKKNTFVGTPYWMAPEVILRSAYNSKADIWSLGITAWELAKGLPPHANIHPMRVLFMIPQQSSPVLGSSFSAEFRDFVAQCLAKRPSQRPTASDLLSHPFIRNAPHVSRFQARIEKYKLMKQEGNTEVSNLDKAADIASGTETTRDLPPSFGWDFGTVKQNTLKSLRTMTERSSRSLGRSIAWEDEFDNQTLHADDTSPPTPKPSAVPSTSSAETSGSSSLSSSASTSTTMSSTSQRPYLPVLSSIIQAIKQAYPNAPPSTQQRLTTIIDTLTQMMQSDPMVGEVVGRELVRLLQISPVGSQSSTTTTREASMPPSISTPQKPLSTSHQPLKTCSDSPRSPLANRLLERWRARAIRNGA</sequence>
<organism evidence="13 14">
    <name type="scientific">Spizellomyces punctatus (strain DAOM BR117)</name>
    <dbReference type="NCBI Taxonomy" id="645134"/>
    <lineage>
        <taxon>Eukaryota</taxon>
        <taxon>Fungi</taxon>
        <taxon>Fungi incertae sedis</taxon>
        <taxon>Chytridiomycota</taxon>
        <taxon>Chytridiomycota incertae sedis</taxon>
        <taxon>Chytridiomycetes</taxon>
        <taxon>Spizellomycetales</taxon>
        <taxon>Spizellomycetaceae</taxon>
        <taxon>Spizellomyces</taxon>
    </lineage>
</organism>
<feature type="region of interest" description="Disordered" evidence="11">
    <location>
        <begin position="462"/>
        <end position="505"/>
    </location>
</feature>
<evidence type="ECO:0000256" key="5">
    <source>
        <dbReference type="ARBA" id="ARBA00022741"/>
    </source>
</evidence>
<evidence type="ECO:0000256" key="10">
    <source>
        <dbReference type="PROSITE-ProRule" id="PRU10141"/>
    </source>
</evidence>
<dbReference type="InterPro" id="IPR017441">
    <property type="entry name" value="Protein_kinase_ATP_BS"/>
</dbReference>
<feature type="domain" description="Protein kinase" evidence="12">
    <location>
        <begin position="13"/>
        <end position="263"/>
    </location>
</feature>
<dbReference type="Gene3D" id="1.10.510.10">
    <property type="entry name" value="Transferase(Phosphotransferase) domain 1"/>
    <property type="match status" value="1"/>
</dbReference>
<dbReference type="GeneID" id="27686753"/>
<dbReference type="SUPFAM" id="SSF56112">
    <property type="entry name" value="Protein kinase-like (PK-like)"/>
    <property type="match status" value="1"/>
</dbReference>
<feature type="region of interest" description="Disordered" evidence="11">
    <location>
        <begin position="350"/>
        <end position="398"/>
    </location>
</feature>
<evidence type="ECO:0000256" key="6">
    <source>
        <dbReference type="ARBA" id="ARBA00022777"/>
    </source>
</evidence>
<dbReference type="Proteomes" id="UP000053201">
    <property type="component" value="Unassembled WGS sequence"/>
</dbReference>
<evidence type="ECO:0000313" key="14">
    <source>
        <dbReference type="Proteomes" id="UP000053201"/>
    </source>
</evidence>
<dbReference type="VEuPathDB" id="FungiDB:SPPG_03221"/>
<evidence type="ECO:0000256" key="2">
    <source>
        <dbReference type="ARBA" id="ARBA00012513"/>
    </source>
</evidence>
<evidence type="ECO:0000313" key="13">
    <source>
        <dbReference type="EMBL" id="KND01415.1"/>
    </source>
</evidence>
<dbReference type="OMA" id="PEITGPY"/>
<evidence type="ECO:0000259" key="12">
    <source>
        <dbReference type="PROSITE" id="PS50011"/>
    </source>
</evidence>
<evidence type="ECO:0000256" key="8">
    <source>
        <dbReference type="ARBA" id="ARBA00047899"/>
    </source>
</evidence>
<protein>
    <recommendedName>
        <fullName evidence="2">non-specific serine/threonine protein kinase</fullName>
        <ecNumber evidence="2">2.7.11.1</ecNumber>
    </recommendedName>
</protein>
<keyword evidence="14" id="KW-1185">Reference proteome</keyword>
<evidence type="ECO:0000256" key="11">
    <source>
        <dbReference type="SAM" id="MobiDB-lite"/>
    </source>
</evidence>
<dbReference type="AlphaFoldDB" id="A0A0L0HKI9"/>
<dbReference type="InterPro" id="IPR011009">
    <property type="entry name" value="Kinase-like_dom_sf"/>
</dbReference>
<keyword evidence="4" id="KW-0808">Transferase</keyword>